<feature type="compositionally biased region" description="Polar residues" evidence="1">
    <location>
        <begin position="87"/>
        <end position="96"/>
    </location>
</feature>
<dbReference type="InterPro" id="IPR000305">
    <property type="entry name" value="GIY-YIG_endonuc"/>
</dbReference>
<dbReference type="EMBL" id="UINC01099248">
    <property type="protein sequence ID" value="SVC58367.1"/>
    <property type="molecule type" value="Genomic_DNA"/>
</dbReference>
<dbReference type="AlphaFoldDB" id="A0A382NDR2"/>
<feature type="region of interest" description="Disordered" evidence="1">
    <location>
        <begin position="62"/>
        <end position="119"/>
    </location>
</feature>
<evidence type="ECO:0000256" key="1">
    <source>
        <dbReference type="SAM" id="MobiDB-lite"/>
    </source>
</evidence>
<proteinExistence type="predicted"/>
<dbReference type="PROSITE" id="PS50164">
    <property type="entry name" value="GIY_YIG"/>
    <property type="match status" value="1"/>
</dbReference>
<protein>
    <recommendedName>
        <fullName evidence="2">GIY-YIG domain-containing protein</fullName>
    </recommendedName>
</protein>
<feature type="domain" description="GIY-YIG" evidence="2">
    <location>
        <begin position="15"/>
        <end position="115"/>
    </location>
</feature>
<sequence length="119" mass="13961">MLKRFNRKNVSQESNKGGVYVFYDKNGNRIYVGRASGNVGEPWGDNPNGGRFRYGLRHRLQSYHQKDDPREHPTKVALRRDIHSYRTQEIANQAQRRATEKRLKEGNRHNHKKGDGHNH</sequence>
<evidence type="ECO:0000313" key="3">
    <source>
        <dbReference type="EMBL" id="SVC58367.1"/>
    </source>
</evidence>
<reference evidence="3" key="1">
    <citation type="submission" date="2018-05" db="EMBL/GenBank/DDBJ databases">
        <authorList>
            <person name="Lanie J.A."/>
            <person name="Ng W.-L."/>
            <person name="Kazmierczak K.M."/>
            <person name="Andrzejewski T.M."/>
            <person name="Davidsen T.M."/>
            <person name="Wayne K.J."/>
            <person name="Tettelin H."/>
            <person name="Glass J.I."/>
            <person name="Rusch D."/>
            <person name="Podicherti R."/>
            <person name="Tsui H.-C.T."/>
            <person name="Winkler M.E."/>
        </authorList>
    </citation>
    <scope>NUCLEOTIDE SEQUENCE</scope>
</reference>
<evidence type="ECO:0000259" key="2">
    <source>
        <dbReference type="PROSITE" id="PS50164"/>
    </source>
</evidence>
<feature type="compositionally biased region" description="Basic and acidic residues" evidence="1">
    <location>
        <begin position="97"/>
        <end position="119"/>
    </location>
</feature>
<name>A0A382NDR2_9ZZZZ</name>
<gene>
    <name evidence="3" type="ORF">METZ01_LOCUS311221</name>
</gene>
<feature type="compositionally biased region" description="Basic and acidic residues" evidence="1">
    <location>
        <begin position="64"/>
        <end position="86"/>
    </location>
</feature>
<accession>A0A382NDR2</accession>
<organism evidence="3">
    <name type="scientific">marine metagenome</name>
    <dbReference type="NCBI Taxonomy" id="408172"/>
    <lineage>
        <taxon>unclassified sequences</taxon>
        <taxon>metagenomes</taxon>
        <taxon>ecological metagenomes</taxon>
    </lineage>
</organism>